<dbReference type="OrthoDB" id="31555at2157"/>
<evidence type="ECO:0008006" key="3">
    <source>
        <dbReference type="Google" id="ProtNLM"/>
    </source>
</evidence>
<gene>
    <name evidence="1" type="ordered locus">Tpen_1095</name>
</gene>
<accession>A1RZ64</accession>
<dbReference type="HOGENOM" id="CLU_030011_5_0_2"/>
<name>A1RZ64_THEPD</name>
<dbReference type="GeneID" id="4600962"/>
<dbReference type="EMBL" id="CP000505">
    <property type="protein sequence ID" value="ABL78494.1"/>
    <property type="molecule type" value="Genomic_DNA"/>
</dbReference>
<dbReference type="KEGG" id="tpe:Tpen_1095"/>
<proteinExistence type="predicted"/>
<keyword evidence="2" id="KW-1185">Reference proteome</keyword>
<sequence length="415" mass="45049">MAAIGVALGAVPITPSPPAGHELAGYIARQGRSLGAHDDVEARCMLIDWQPAVLLVNLDLLGVDSGIVETVHRVAEREVGAVEVVVSATHTHSAPATLFTNPLLTFGGSFLRRDYLAYFEERLRILFQDLAGRVERHDVLVGKGSVSGVVTDREDPGRKVDDEALVVVFKRGLQTAGYLLNYAVHPTVLGPDNLLISKDLVDPVLRYLGAAWKAGVGLFLNGAAANVSTRFTRRGQTFEEAERLGKLLVDQLLLLPLRGMPGDAAEVDLQAKRVSVSFRQPSPEELSAALRVGAGSAHPRVREAILEGVKALERITPYLSSAGRSEVELRVLRIGSLRLLFAPFELHSDFSLRLKRFAGSGKLGLVGYSGEYLGYLVPRDYALGYESVMQVLDEESSERVLRGLEEVLDFDPLPA</sequence>
<dbReference type="AlphaFoldDB" id="A1RZ64"/>
<organism evidence="1 2">
    <name type="scientific">Thermofilum pendens (strain DSM 2475 / Hrk 5)</name>
    <dbReference type="NCBI Taxonomy" id="368408"/>
    <lineage>
        <taxon>Archaea</taxon>
        <taxon>Thermoproteota</taxon>
        <taxon>Thermoprotei</taxon>
        <taxon>Thermofilales</taxon>
        <taxon>Thermofilaceae</taxon>
        <taxon>Thermofilum</taxon>
    </lineage>
</organism>
<reference evidence="2" key="1">
    <citation type="journal article" date="2008" name="J. Bacteriol.">
        <title>Genome sequence of Thermofilum pendens reveals an exceptional loss of biosynthetic pathways without genome reduction.</title>
        <authorList>
            <person name="Anderson I."/>
            <person name="Rodriguez J."/>
            <person name="Susanti D."/>
            <person name="Porat I."/>
            <person name="Reich C."/>
            <person name="Ulrich L.E."/>
            <person name="Elkins J.G."/>
            <person name="Mavromatis K."/>
            <person name="Lykidis A."/>
            <person name="Kim E."/>
            <person name="Thompson L.S."/>
            <person name="Nolan M."/>
            <person name="Land M."/>
            <person name="Copeland A."/>
            <person name="Lapidus A."/>
            <person name="Lucas S."/>
            <person name="Detter C."/>
            <person name="Zhulin I.B."/>
            <person name="Olsen G.J."/>
            <person name="Whitman W."/>
            <person name="Mukhopadhyay B."/>
            <person name="Bristow J."/>
            <person name="Kyrpides N."/>
        </authorList>
    </citation>
    <scope>NUCLEOTIDE SEQUENCE [LARGE SCALE GENOMIC DNA]</scope>
    <source>
        <strain evidence="2">DSM 2475 / Hrk 5</strain>
    </source>
</reference>
<dbReference type="EnsemblBacteria" id="ABL78494">
    <property type="protein sequence ID" value="ABL78494"/>
    <property type="gene ID" value="Tpen_1095"/>
</dbReference>
<dbReference type="Proteomes" id="UP000000641">
    <property type="component" value="Chromosome"/>
</dbReference>
<dbReference type="eggNOG" id="arCOG08627">
    <property type="taxonomic scope" value="Archaea"/>
</dbReference>
<protein>
    <recommendedName>
        <fullName evidence="3">Neutral/alkaline non-lysosomal ceramidase N-terminal domain-containing protein</fullName>
    </recommendedName>
</protein>
<evidence type="ECO:0000313" key="1">
    <source>
        <dbReference type="EMBL" id="ABL78494.1"/>
    </source>
</evidence>
<dbReference type="STRING" id="368408.Tpen_1095"/>
<dbReference type="RefSeq" id="WP_011752759.1">
    <property type="nucleotide sequence ID" value="NC_008698.1"/>
</dbReference>
<evidence type="ECO:0000313" key="2">
    <source>
        <dbReference type="Proteomes" id="UP000000641"/>
    </source>
</evidence>